<comment type="caution">
    <text evidence="1">The sequence shown here is derived from an EMBL/GenBank/DDBJ whole genome shotgun (WGS) entry which is preliminary data.</text>
</comment>
<dbReference type="Proteomes" id="UP001167796">
    <property type="component" value="Unassembled WGS sequence"/>
</dbReference>
<protein>
    <submittedName>
        <fullName evidence="1">Uncharacterized protein</fullName>
    </submittedName>
</protein>
<dbReference type="RefSeq" id="WP_305014518.1">
    <property type="nucleotide sequence ID" value="NZ_JAUQSX010000023.1"/>
</dbReference>
<gene>
    <name evidence="1" type="ORF">Q5H92_26080</name>
</gene>
<evidence type="ECO:0000313" key="1">
    <source>
        <dbReference type="EMBL" id="MDO7849856.1"/>
    </source>
</evidence>
<name>A0ABT9AJ41_9BACT</name>
<dbReference type="EMBL" id="JAUQSX010000023">
    <property type="protein sequence ID" value="MDO7849856.1"/>
    <property type="molecule type" value="Genomic_DNA"/>
</dbReference>
<keyword evidence="2" id="KW-1185">Reference proteome</keyword>
<evidence type="ECO:0000313" key="2">
    <source>
        <dbReference type="Proteomes" id="UP001167796"/>
    </source>
</evidence>
<reference evidence="1" key="1">
    <citation type="submission" date="2023-07" db="EMBL/GenBank/DDBJ databases">
        <authorList>
            <person name="Kim M.K."/>
        </authorList>
    </citation>
    <scope>NUCLEOTIDE SEQUENCE</scope>
    <source>
        <strain evidence="1">M29</strain>
    </source>
</reference>
<sequence>MVDLRHLQPLIVPAEYVQLGNWDLPHLPLPNPAFLLTWVEFGEGLIYLTRDEYSELELASPQWQQHALDNVRQTQWFHQQSKESEAGELEWIAFVNDEDTCSSSKILLQVELKRIFPQGYLIGLPDRACALAVSTQCTEDALMQVQELIAQMHASATTPMSPLLHPSTDFQVPEAWAAPLTGDPTSAAILALFDV</sequence>
<proteinExistence type="predicted"/>
<organism evidence="1 2">
    <name type="scientific">Hymenobacter mellowenesis</name>
    <dbReference type="NCBI Taxonomy" id="3063995"/>
    <lineage>
        <taxon>Bacteria</taxon>
        <taxon>Pseudomonadati</taxon>
        <taxon>Bacteroidota</taxon>
        <taxon>Cytophagia</taxon>
        <taxon>Cytophagales</taxon>
        <taxon>Hymenobacteraceae</taxon>
        <taxon>Hymenobacter</taxon>
    </lineage>
</organism>
<accession>A0ABT9AJ41</accession>